<evidence type="ECO:0000313" key="2">
    <source>
        <dbReference type="EMBL" id="CEP17520.1"/>
    </source>
</evidence>
<dbReference type="InterPro" id="IPR036047">
    <property type="entry name" value="F-box-like_dom_sf"/>
</dbReference>
<name>A0A0B7NPS8_9FUNG</name>
<dbReference type="EMBL" id="LN733691">
    <property type="protein sequence ID" value="CEP17520.1"/>
    <property type="molecule type" value="Genomic_DNA"/>
</dbReference>
<evidence type="ECO:0000259" key="1">
    <source>
        <dbReference type="PROSITE" id="PS50181"/>
    </source>
</evidence>
<dbReference type="Gene3D" id="3.80.10.10">
    <property type="entry name" value="Ribonuclease Inhibitor"/>
    <property type="match status" value="1"/>
</dbReference>
<feature type="domain" description="F-box" evidence="1">
    <location>
        <begin position="1"/>
        <end position="45"/>
    </location>
</feature>
<dbReference type="SUPFAM" id="SSF81383">
    <property type="entry name" value="F-box domain"/>
    <property type="match status" value="1"/>
</dbReference>
<dbReference type="AlphaFoldDB" id="A0A0B7NPS8"/>
<dbReference type="InterPro" id="IPR032675">
    <property type="entry name" value="LRR_dom_sf"/>
</dbReference>
<dbReference type="SUPFAM" id="SSF52047">
    <property type="entry name" value="RNI-like"/>
    <property type="match status" value="1"/>
</dbReference>
<gene>
    <name evidence="2" type="primary">PARPA_11818.1 scaffold 44631</name>
</gene>
<sequence>MNRLPKELYALIFLYLTQEEKLECLLVSRYWYEKIKQLGVLFSPLVIQYDYFKLYRAIEYFDSHHDMAHQISEFVFNDHHPPEDSLFVKLPVLFNNLKVLDYQVGSSSDVGRLSGLGAGSFLSNLKKWSSKLRAIKEVNLCKKPLTSYIISVPCLYLTRISLKYNEPHWNNNLWEAAEKATKNKLITDLKNASSLESLTLDGVHLTMHDFELIHRKLPRLKKLILQNFTFRLNETLDYPYADVQHVLDSNNAIIVDDPAPVSSLEHLEILMFYDNNLEFQDVKVTHQWLKYLGKKYSGLTHFTLGFVTDDLQHTMYEKQPCEELVLPIIQSNPNLKAFAFEFAPISAKMIGIMDANGTQLESVVISAYLQDLESQLSVLADSNQKNTIQKVKITIHDNVEFDPDGEIGSFSGHGSQPTLDTYGKFITGPLKQFPCLTHLDVNGDKQNISIAWLPKFLEEFKHLESVRLHHLFYAESLGSQPFEQSHVKDINLHIFIFPSVLALEPCCEQLCKQLRLCPDLETFSIESFFFGLYPHEEVEVLGGSYYALPEYEDERRSERKVTMKLDFRQCKKLKRINLDFSDKYLYVCVYRNDEKKYTLYQAQRDENGRLAKVRKAVPTTEYYATLYLNDNPVYVNNTLITK</sequence>
<dbReference type="Proteomes" id="UP000054107">
    <property type="component" value="Unassembled WGS sequence"/>
</dbReference>
<proteinExistence type="predicted"/>
<protein>
    <recommendedName>
        <fullName evidence="1">F-box domain-containing protein</fullName>
    </recommendedName>
</protein>
<evidence type="ECO:0000313" key="3">
    <source>
        <dbReference type="Proteomes" id="UP000054107"/>
    </source>
</evidence>
<dbReference type="PROSITE" id="PS50181">
    <property type="entry name" value="FBOX"/>
    <property type="match status" value="1"/>
</dbReference>
<keyword evidence="3" id="KW-1185">Reference proteome</keyword>
<organism evidence="2 3">
    <name type="scientific">Parasitella parasitica</name>
    <dbReference type="NCBI Taxonomy" id="35722"/>
    <lineage>
        <taxon>Eukaryota</taxon>
        <taxon>Fungi</taxon>
        <taxon>Fungi incertae sedis</taxon>
        <taxon>Mucoromycota</taxon>
        <taxon>Mucoromycotina</taxon>
        <taxon>Mucoromycetes</taxon>
        <taxon>Mucorales</taxon>
        <taxon>Mucorineae</taxon>
        <taxon>Mucoraceae</taxon>
        <taxon>Parasitella</taxon>
    </lineage>
</organism>
<accession>A0A0B7NPS8</accession>
<dbReference type="OrthoDB" id="2231485at2759"/>
<dbReference type="InterPro" id="IPR001810">
    <property type="entry name" value="F-box_dom"/>
</dbReference>
<reference evidence="2 3" key="1">
    <citation type="submission" date="2014-09" db="EMBL/GenBank/DDBJ databases">
        <authorList>
            <person name="Ellenberger Sabrina"/>
        </authorList>
    </citation>
    <scope>NUCLEOTIDE SEQUENCE [LARGE SCALE GENOMIC DNA]</scope>
    <source>
        <strain evidence="2 3">CBS 412.66</strain>
    </source>
</reference>